<dbReference type="OrthoDB" id="2094832at2759"/>
<dbReference type="SUPFAM" id="SSF53335">
    <property type="entry name" value="S-adenosyl-L-methionine-dependent methyltransferases"/>
    <property type="match status" value="1"/>
</dbReference>
<gene>
    <name evidence="6" type="ORF">BP5796_13029</name>
</gene>
<dbReference type="AlphaFoldDB" id="A0A3D8Q579"/>
<reference evidence="6 7" key="1">
    <citation type="journal article" date="2018" name="IMA Fungus">
        <title>IMA Genome-F 9: Draft genome sequence of Annulohypoxylon stygium, Aspergillus mulundensis, Berkeleyomyces basicola (syn. Thielaviopsis basicola), Ceratocystis smalleyi, two Cercospora beticola strains, Coleophoma cylindrospora, Fusarium fracticaudum, Phialophora cf. hyalina, and Morchella septimelata.</title>
        <authorList>
            <person name="Wingfield B.D."/>
            <person name="Bills G.F."/>
            <person name="Dong Y."/>
            <person name="Huang W."/>
            <person name="Nel W.J."/>
            <person name="Swalarsk-Parry B.S."/>
            <person name="Vaghefi N."/>
            <person name="Wilken P.M."/>
            <person name="An Z."/>
            <person name="de Beer Z.W."/>
            <person name="De Vos L."/>
            <person name="Chen L."/>
            <person name="Duong T.A."/>
            <person name="Gao Y."/>
            <person name="Hammerbacher A."/>
            <person name="Kikkert J.R."/>
            <person name="Li Y."/>
            <person name="Li H."/>
            <person name="Li K."/>
            <person name="Li Q."/>
            <person name="Liu X."/>
            <person name="Ma X."/>
            <person name="Naidoo K."/>
            <person name="Pethybridge S.J."/>
            <person name="Sun J."/>
            <person name="Steenkamp E.T."/>
            <person name="van der Nest M.A."/>
            <person name="van Wyk S."/>
            <person name="Wingfield M.J."/>
            <person name="Xiong C."/>
            <person name="Yue Q."/>
            <person name="Zhang X."/>
        </authorList>
    </citation>
    <scope>NUCLEOTIDE SEQUENCE [LARGE SCALE GENOMIC DNA]</scope>
    <source>
        <strain evidence="6 7">BP5796</strain>
    </source>
</reference>
<dbReference type="Proteomes" id="UP000256328">
    <property type="component" value="Unassembled WGS sequence"/>
</dbReference>
<protein>
    <recommendedName>
        <fullName evidence="5">Methyltransferase domain-containing protein</fullName>
    </recommendedName>
</protein>
<dbReference type="InterPro" id="IPR051654">
    <property type="entry name" value="Meroterpenoid_MTases"/>
</dbReference>
<evidence type="ECO:0000259" key="5">
    <source>
        <dbReference type="Pfam" id="PF13649"/>
    </source>
</evidence>
<dbReference type="Pfam" id="PF13649">
    <property type="entry name" value="Methyltransf_25"/>
    <property type="match status" value="1"/>
</dbReference>
<feature type="domain" description="Methyltransferase" evidence="5">
    <location>
        <begin position="95"/>
        <end position="194"/>
    </location>
</feature>
<dbReference type="GO" id="GO:0016740">
    <property type="term" value="F:transferase activity"/>
    <property type="evidence" value="ECO:0007669"/>
    <property type="project" value="UniProtKB-KW"/>
</dbReference>
<organism evidence="6 7">
    <name type="scientific">Coleophoma crateriformis</name>
    <dbReference type="NCBI Taxonomy" id="565419"/>
    <lineage>
        <taxon>Eukaryota</taxon>
        <taxon>Fungi</taxon>
        <taxon>Dikarya</taxon>
        <taxon>Ascomycota</taxon>
        <taxon>Pezizomycotina</taxon>
        <taxon>Leotiomycetes</taxon>
        <taxon>Helotiales</taxon>
        <taxon>Dermateaceae</taxon>
        <taxon>Coleophoma</taxon>
    </lineage>
</organism>
<evidence type="ECO:0000256" key="3">
    <source>
        <dbReference type="ARBA" id="ARBA00022691"/>
    </source>
</evidence>
<comment type="similarity">
    <text evidence="4">Belongs to the class I-like SAM-binding methyltransferase superfamily.</text>
</comment>
<evidence type="ECO:0000313" key="7">
    <source>
        <dbReference type="Proteomes" id="UP000256328"/>
    </source>
</evidence>
<evidence type="ECO:0000256" key="2">
    <source>
        <dbReference type="ARBA" id="ARBA00022679"/>
    </source>
</evidence>
<comment type="caution">
    <text evidence="6">The sequence shown here is derived from an EMBL/GenBank/DDBJ whole genome shotgun (WGS) entry which is preliminary data.</text>
</comment>
<sequence length="282" mass="32035">MGMPSAAAVGSLSKDVAWYRKDLPSDISEMRKVLEEYSGIPPDSVDKHVKEVRDKAWEVYPYGSVGMFGFLSLNMPNFKVFPEILERVKSGEKLLDIGCCFAQELRLLAYHGAPSENLLGADLHGGFMDVGYDLFLDRNKLKSRFIVADLFDETSSLYEWNGAMDIIHASSFFHLFSWEQQVAACKRCVQLLRPRSGSLIVGRQAGNINAGEYARDGGRGSRYRHDATSWARLWEQVGDETNSKWKVDASLEMEGYFEAEGRFADWQKDTSRRLVFCVRREE</sequence>
<dbReference type="InterPro" id="IPR041698">
    <property type="entry name" value="Methyltransf_25"/>
</dbReference>
<accession>A0A3D8Q579</accession>
<evidence type="ECO:0000256" key="1">
    <source>
        <dbReference type="ARBA" id="ARBA00005179"/>
    </source>
</evidence>
<dbReference type="Gene3D" id="3.40.50.150">
    <property type="entry name" value="Vaccinia Virus protein VP39"/>
    <property type="match status" value="1"/>
</dbReference>
<name>A0A3D8Q579_9HELO</name>
<keyword evidence="3" id="KW-0949">S-adenosyl-L-methionine</keyword>
<dbReference type="InterPro" id="IPR029063">
    <property type="entry name" value="SAM-dependent_MTases_sf"/>
</dbReference>
<dbReference type="EMBL" id="PDLN01000024">
    <property type="protein sequence ID" value="RDW56962.1"/>
    <property type="molecule type" value="Genomic_DNA"/>
</dbReference>
<evidence type="ECO:0000256" key="4">
    <source>
        <dbReference type="ARBA" id="ARBA00038314"/>
    </source>
</evidence>
<keyword evidence="2" id="KW-0808">Transferase</keyword>
<dbReference type="PANTHER" id="PTHR35897">
    <property type="entry name" value="METHYLTRANSFERASE AUSD"/>
    <property type="match status" value="1"/>
</dbReference>
<dbReference type="PANTHER" id="PTHR35897:SF1">
    <property type="entry name" value="METHYLTRANSFERASE AUSD"/>
    <property type="match status" value="1"/>
</dbReference>
<keyword evidence="7" id="KW-1185">Reference proteome</keyword>
<evidence type="ECO:0000313" key="6">
    <source>
        <dbReference type="EMBL" id="RDW56962.1"/>
    </source>
</evidence>
<comment type="pathway">
    <text evidence="1">Secondary metabolite biosynthesis.</text>
</comment>
<proteinExistence type="inferred from homology"/>